<keyword evidence="7" id="KW-1185">Reference proteome</keyword>
<dbReference type="InterPro" id="IPR000835">
    <property type="entry name" value="HTH_MarR-typ"/>
</dbReference>
<evidence type="ECO:0000256" key="1">
    <source>
        <dbReference type="ARBA" id="ARBA00023015"/>
    </source>
</evidence>
<dbReference type="InterPro" id="IPR036390">
    <property type="entry name" value="WH_DNA-bd_sf"/>
</dbReference>
<dbReference type="PRINTS" id="PR00598">
    <property type="entry name" value="HTHMARR"/>
</dbReference>
<dbReference type="GO" id="GO:0003700">
    <property type="term" value="F:DNA-binding transcription factor activity"/>
    <property type="evidence" value="ECO:0007669"/>
    <property type="project" value="InterPro"/>
</dbReference>
<evidence type="ECO:0000256" key="4">
    <source>
        <dbReference type="SAM" id="MobiDB-lite"/>
    </source>
</evidence>
<organism evidence="6 7">
    <name type="scientific">Piscinibacter koreensis</name>
    <dbReference type="NCBI Taxonomy" id="2742824"/>
    <lineage>
        <taxon>Bacteria</taxon>
        <taxon>Pseudomonadati</taxon>
        <taxon>Pseudomonadota</taxon>
        <taxon>Betaproteobacteria</taxon>
        <taxon>Burkholderiales</taxon>
        <taxon>Sphaerotilaceae</taxon>
        <taxon>Piscinibacter</taxon>
    </lineage>
</organism>
<feature type="domain" description="HTH marR-type" evidence="5">
    <location>
        <begin position="69"/>
        <end position="205"/>
    </location>
</feature>
<evidence type="ECO:0000256" key="3">
    <source>
        <dbReference type="ARBA" id="ARBA00023163"/>
    </source>
</evidence>
<comment type="caution">
    <text evidence="6">The sequence shown here is derived from an EMBL/GenBank/DDBJ whole genome shotgun (WGS) entry which is preliminary data.</text>
</comment>
<name>A0A7Y6TVE1_9BURK</name>
<accession>A0A7Y6TVE1</accession>
<dbReference type="InterPro" id="IPR036388">
    <property type="entry name" value="WH-like_DNA-bd_sf"/>
</dbReference>
<proteinExistence type="predicted"/>
<protein>
    <submittedName>
        <fullName evidence="6">MarR family transcriptional regulator</fullName>
    </submittedName>
</protein>
<dbReference type="SMART" id="SM00347">
    <property type="entry name" value="HTH_MARR"/>
    <property type="match status" value="1"/>
</dbReference>
<dbReference type="PROSITE" id="PS50995">
    <property type="entry name" value="HTH_MARR_2"/>
    <property type="match status" value="1"/>
</dbReference>
<dbReference type="EMBL" id="JABWMJ010000001">
    <property type="protein sequence ID" value="NUZ04832.1"/>
    <property type="molecule type" value="Genomic_DNA"/>
</dbReference>
<dbReference type="RefSeq" id="WP_176066083.1">
    <property type="nucleotide sequence ID" value="NZ_JABWMJ010000001.1"/>
</dbReference>
<keyword evidence="2" id="KW-0238">DNA-binding</keyword>
<dbReference type="SUPFAM" id="SSF46785">
    <property type="entry name" value="Winged helix' DNA-binding domain"/>
    <property type="match status" value="1"/>
</dbReference>
<gene>
    <name evidence="6" type="ORF">HQN59_03565</name>
</gene>
<evidence type="ECO:0000256" key="2">
    <source>
        <dbReference type="ARBA" id="ARBA00023125"/>
    </source>
</evidence>
<feature type="region of interest" description="Disordered" evidence="4">
    <location>
        <begin position="18"/>
        <end position="68"/>
    </location>
</feature>
<dbReference type="Proteomes" id="UP000529637">
    <property type="component" value="Unassembled WGS sequence"/>
</dbReference>
<evidence type="ECO:0000259" key="5">
    <source>
        <dbReference type="PROSITE" id="PS50995"/>
    </source>
</evidence>
<evidence type="ECO:0000313" key="6">
    <source>
        <dbReference type="EMBL" id="NUZ04832.1"/>
    </source>
</evidence>
<feature type="compositionally biased region" description="Basic and acidic residues" evidence="4">
    <location>
        <begin position="54"/>
        <end position="68"/>
    </location>
</feature>
<dbReference type="PANTHER" id="PTHR42756:SF1">
    <property type="entry name" value="TRANSCRIPTIONAL REPRESSOR OF EMRAB OPERON"/>
    <property type="match status" value="1"/>
</dbReference>
<dbReference type="AlphaFoldDB" id="A0A7Y6TVE1"/>
<sequence length="211" mass="22611">MDGRGAADNVAAVAGSVRRGRAGAGRARAASLPTGAEDVGTNEAAVEAASPSIERPERRGARSDRPLDQSRLTSLVGYAASRASLELRKCFTQNLGPLGLKTTEYSILMLLAANPDVNQKQLGQTLDISPPNMAVTLDRMVERGWVERVRSTRDRRAQQIHLTDAGRELVRKSEKIAANMESGALKGLSGAERALLVELLMKVVDSPPSQR</sequence>
<evidence type="ECO:0000313" key="7">
    <source>
        <dbReference type="Proteomes" id="UP000529637"/>
    </source>
</evidence>
<keyword evidence="3" id="KW-0804">Transcription</keyword>
<keyword evidence="1" id="KW-0805">Transcription regulation</keyword>
<dbReference type="GO" id="GO:0003677">
    <property type="term" value="F:DNA binding"/>
    <property type="evidence" value="ECO:0007669"/>
    <property type="project" value="UniProtKB-KW"/>
</dbReference>
<dbReference type="Gene3D" id="1.10.10.10">
    <property type="entry name" value="Winged helix-like DNA-binding domain superfamily/Winged helix DNA-binding domain"/>
    <property type="match status" value="1"/>
</dbReference>
<dbReference type="Pfam" id="PF12802">
    <property type="entry name" value="MarR_2"/>
    <property type="match status" value="1"/>
</dbReference>
<dbReference type="PANTHER" id="PTHR42756">
    <property type="entry name" value="TRANSCRIPTIONAL REGULATOR, MARR"/>
    <property type="match status" value="1"/>
</dbReference>
<reference evidence="6 7" key="1">
    <citation type="submission" date="2020-06" db="EMBL/GenBank/DDBJ databases">
        <title>Schlegella sp. ID0723 isolated from air conditioner.</title>
        <authorList>
            <person name="Kim D.Y."/>
            <person name="Kim D.-U."/>
        </authorList>
    </citation>
    <scope>NUCLEOTIDE SEQUENCE [LARGE SCALE GENOMIC DNA]</scope>
    <source>
        <strain evidence="6 7">ID0723</strain>
    </source>
</reference>